<accession>A0A4R3VTN5</accession>
<reference evidence="10 11" key="1">
    <citation type="submission" date="2019-03" db="EMBL/GenBank/DDBJ databases">
        <title>Genomic Encyclopedia of Type Strains, Phase IV (KMG-IV): sequencing the most valuable type-strain genomes for metagenomic binning, comparative biology and taxonomic classification.</title>
        <authorList>
            <person name="Goeker M."/>
        </authorList>
    </citation>
    <scope>NUCLEOTIDE SEQUENCE [LARGE SCALE GENOMIC DNA]</scope>
    <source>
        <strain evidence="10 11">DSM 22362</strain>
    </source>
</reference>
<dbReference type="PANTHER" id="PTHR43178">
    <property type="entry name" value="DIHYDROLIPOAMIDE ACETYLTRANSFERASE COMPONENT OF PYRUVATE DEHYDROGENASE COMPLEX"/>
    <property type="match status" value="1"/>
</dbReference>
<dbReference type="InterPro" id="IPR036625">
    <property type="entry name" value="E3-bd_dom_sf"/>
</dbReference>
<evidence type="ECO:0000256" key="3">
    <source>
        <dbReference type="ARBA" id="ARBA00011484"/>
    </source>
</evidence>
<dbReference type="PROSITE" id="PS50968">
    <property type="entry name" value="BIOTINYL_LIPOYL"/>
    <property type="match status" value="1"/>
</dbReference>
<dbReference type="InterPro" id="IPR023213">
    <property type="entry name" value="CAT-like_dom_sf"/>
</dbReference>
<comment type="cofactor">
    <cofactor evidence="1 7">
        <name>(R)-lipoate</name>
        <dbReference type="ChEBI" id="CHEBI:83088"/>
    </cofactor>
</comment>
<dbReference type="PROSITE" id="PS00189">
    <property type="entry name" value="LIPOYL"/>
    <property type="match status" value="1"/>
</dbReference>
<dbReference type="InterPro" id="IPR001078">
    <property type="entry name" value="2-oxoacid_DH_actylTfrase"/>
</dbReference>
<protein>
    <recommendedName>
        <fullName evidence="7">Dihydrolipoamide acetyltransferase component of pyruvate dehydrogenase complex</fullName>
        <ecNumber evidence="7">2.3.1.-</ecNumber>
    </recommendedName>
</protein>
<dbReference type="GO" id="GO:0016407">
    <property type="term" value="F:acetyltransferase activity"/>
    <property type="evidence" value="ECO:0007669"/>
    <property type="project" value="TreeGrafter"/>
</dbReference>
<dbReference type="InterPro" id="IPR050743">
    <property type="entry name" value="2-oxoacid_DH_E2_comp"/>
</dbReference>
<evidence type="ECO:0000256" key="5">
    <source>
        <dbReference type="ARBA" id="ARBA00022823"/>
    </source>
</evidence>
<dbReference type="Gene3D" id="3.30.559.10">
    <property type="entry name" value="Chloramphenicol acetyltransferase-like domain"/>
    <property type="match status" value="1"/>
</dbReference>
<sequence length="452" mass="49159">MSIYKLVLPKMGESVSEATITKWVKSIGESIGEDDTIAEIATDKVDSEVPSPVQGVLKEFLFEEGSVAQVGDVIALIEIEREGENTAPTAAVEEVSSTHQEEAEPTVHEITIPGMDELNHMEERESVAALSEGRFYSPLVRSIAQQEQVSQAELDLIVGSGADGRVTKQDVLDYIASRGTTTVSKPTATVSTPQSTVAKPQPASVPAAPAQVVKSMNGDEIVEMDRMRRLIADHMVQSIHTSPHVFSVVEADVTNLVNWRNKIKDSYKKREGENITFTPLIIEAISKALKDFPMINVSVDGYNIIKRKHINIGMAAALPSGNLIVPVIKDADQLSLVGISKAVNDLANRARANKLQPDDTQGGTFTFTNIGAFGNIFGMPIINQPQAAILAVGSITKKPAVLETEDGDVIAIRHMMYLTMSYDHRVIDGALGGTFLRRVGDYLENWDKDRII</sequence>
<dbReference type="SUPFAM" id="SSF47005">
    <property type="entry name" value="Peripheral subunit-binding domain of 2-oxo acid dehydrogenase complex"/>
    <property type="match status" value="1"/>
</dbReference>
<dbReference type="SUPFAM" id="SSF51230">
    <property type="entry name" value="Single hybrid motif"/>
    <property type="match status" value="1"/>
</dbReference>
<dbReference type="EMBL" id="SMBZ01000016">
    <property type="protein sequence ID" value="TCV14139.1"/>
    <property type="molecule type" value="Genomic_DNA"/>
</dbReference>
<dbReference type="InterPro" id="IPR004167">
    <property type="entry name" value="PSBD"/>
</dbReference>
<comment type="similarity">
    <text evidence="2 7">Belongs to the 2-oxoacid dehydrogenase family.</text>
</comment>
<dbReference type="Pfam" id="PF00364">
    <property type="entry name" value="Biotin_lipoyl"/>
    <property type="match status" value="1"/>
</dbReference>
<dbReference type="Pfam" id="PF02817">
    <property type="entry name" value="E3_binding"/>
    <property type="match status" value="1"/>
</dbReference>
<dbReference type="GO" id="GO:0031405">
    <property type="term" value="F:lipoic acid binding"/>
    <property type="evidence" value="ECO:0007669"/>
    <property type="project" value="TreeGrafter"/>
</dbReference>
<dbReference type="GO" id="GO:0005737">
    <property type="term" value="C:cytoplasm"/>
    <property type="evidence" value="ECO:0007669"/>
    <property type="project" value="TreeGrafter"/>
</dbReference>
<keyword evidence="4 7" id="KW-0808">Transferase</keyword>
<dbReference type="Proteomes" id="UP000295197">
    <property type="component" value="Unassembled WGS sequence"/>
</dbReference>
<dbReference type="EC" id="2.3.1.-" evidence="7"/>
<dbReference type="InterPro" id="IPR003016">
    <property type="entry name" value="2-oxoA_DH_lipoyl-BS"/>
</dbReference>
<evidence type="ECO:0000256" key="2">
    <source>
        <dbReference type="ARBA" id="ARBA00007317"/>
    </source>
</evidence>
<evidence type="ECO:0000313" key="10">
    <source>
        <dbReference type="EMBL" id="TCV14139.1"/>
    </source>
</evidence>
<proteinExistence type="inferred from homology"/>
<feature type="domain" description="Lipoyl-binding" evidence="8">
    <location>
        <begin position="3"/>
        <end position="78"/>
    </location>
</feature>
<dbReference type="Gene3D" id="2.40.50.100">
    <property type="match status" value="1"/>
</dbReference>
<dbReference type="Gene3D" id="4.10.320.10">
    <property type="entry name" value="E3-binding domain"/>
    <property type="match status" value="1"/>
</dbReference>
<dbReference type="RefSeq" id="WP_132777497.1">
    <property type="nucleotide sequence ID" value="NZ_SMBZ01000016.1"/>
</dbReference>
<organism evidence="10 11">
    <name type="scientific">Sphingobacterium alimentarium</name>
    <dbReference type="NCBI Taxonomy" id="797292"/>
    <lineage>
        <taxon>Bacteria</taxon>
        <taxon>Pseudomonadati</taxon>
        <taxon>Bacteroidota</taxon>
        <taxon>Sphingobacteriia</taxon>
        <taxon>Sphingobacteriales</taxon>
        <taxon>Sphingobacteriaceae</taxon>
        <taxon>Sphingobacterium</taxon>
    </lineage>
</organism>
<evidence type="ECO:0000259" key="9">
    <source>
        <dbReference type="PROSITE" id="PS51826"/>
    </source>
</evidence>
<keyword evidence="11" id="KW-1185">Reference proteome</keyword>
<name>A0A4R3VTN5_9SPHI</name>
<dbReference type="OrthoDB" id="9805770at2"/>
<dbReference type="SUPFAM" id="SSF52777">
    <property type="entry name" value="CoA-dependent acyltransferases"/>
    <property type="match status" value="1"/>
</dbReference>
<dbReference type="PROSITE" id="PS51826">
    <property type="entry name" value="PSBD"/>
    <property type="match status" value="1"/>
</dbReference>
<dbReference type="InterPro" id="IPR000089">
    <property type="entry name" value="Biotin_lipoyl"/>
</dbReference>
<keyword evidence="5 7" id="KW-0450">Lipoyl</keyword>
<dbReference type="InterPro" id="IPR011053">
    <property type="entry name" value="Single_hybrid_motif"/>
</dbReference>
<evidence type="ECO:0000256" key="4">
    <source>
        <dbReference type="ARBA" id="ARBA00022679"/>
    </source>
</evidence>
<dbReference type="AlphaFoldDB" id="A0A4R3VTN5"/>
<evidence type="ECO:0000313" key="11">
    <source>
        <dbReference type="Proteomes" id="UP000295197"/>
    </source>
</evidence>
<dbReference type="CDD" id="cd06849">
    <property type="entry name" value="lipoyl_domain"/>
    <property type="match status" value="1"/>
</dbReference>
<gene>
    <name evidence="10" type="ORF">EDC17_101644</name>
</gene>
<evidence type="ECO:0000256" key="6">
    <source>
        <dbReference type="ARBA" id="ARBA00023315"/>
    </source>
</evidence>
<feature type="domain" description="Peripheral subunit-binding (PSBD)" evidence="9">
    <location>
        <begin position="135"/>
        <end position="175"/>
    </location>
</feature>
<comment type="caution">
    <text evidence="10">The sequence shown here is derived from an EMBL/GenBank/DDBJ whole genome shotgun (WGS) entry which is preliminary data.</text>
</comment>
<evidence type="ECO:0000256" key="7">
    <source>
        <dbReference type="RuleBase" id="RU003423"/>
    </source>
</evidence>
<dbReference type="Pfam" id="PF00198">
    <property type="entry name" value="2-oxoacid_dh"/>
    <property type="match status" value="1"/>
</dbReference>
<comment type="subunit">
    <text evidence="3">Forms a 24-polypeptide structural core with octahedral symmetry.</text>
</comment>
<keyword evidence="6 7" id="KW-0012">Acyltransferase</keyword>
<dbReference type="FunFam" id="3.30.559.10:FF:000007">
    <property type="entry name" value="Dihydrolipoamide acetyltransferase component of pyruvate dehydrogenase complex"/>
    <property type="match status" value="1"/>
</dbReference>
<dbReference type="PANTHER" id="PTHR43178:SF5">
    <property type="entry name" value="LIPOAMIDE ACYLTRANSFERASE COMPONENT OF BRANCHED-CHAIN ALPHA-KETO ACID DEHYDROGENASE COMPLEX, MITOCHONDRIAL"/>
    <property type="match status" value="1"/>
</dbReference>
<evidence type="ECO:0000259" key="8">
    <source>
        <dbReference type="PROSITE" id="PS50968"/>
    </source>
</evidence>
<evidence type="ECO:0000256" key="1">
    <source>
        <dbReference type="ARBA" id="ARBA00001938"/>
    </source>
</evidence>